<dbReference type="NCBIfam" id="TIGR00018">
    <property type="entry name" value="panC"/>
    <property type="match status" value="1"/>
</dbReference>
<dbReference type="GO" id="GO:0004592">
    <property type="term" value="F:pantoate-beta-alanine ligase activity"/>
    <property type="evidence" value="ECO:0007669"/>
    <property type="project" value="UniProtKB-EC"/>
</dbReference>
<dbReference type="GO" id="GO:0005829">
    <property type="term" value="C:cytosol"/>
    <property type="evidence" value="ECO:0007669"/>
    <property type="project" value="TreeGrafter"/>
</dbReference>
<dbReference type="Gene3D" id="3.40.50.620">
    <property type="entry name" value="HUPs"/>
    <property type="match status" value="1"/>
</dbReference>
<protein>
    <recommendedName>
        <fullName evidence="3">pantoate--beta-alanine ligase (AMP-forming)</fullName>
        <ecNumber evidence="3">6.3.2.1</ecNumber>
    </recommendedName>
</protein>
<evidence type="ECO:0000313" key="9">
    <source>
        <dbReference type="EMBL" id="EQD34614.1"/>
    </source>
</evidence>
<feature type="non-terminal residue" evidence="9">
    <location>
        <position position="232"/>
    </location>
</feature>
<comment type="catalytic activity">
    <reaction evidence="8">
        <text>(R)-pantoate + beta-alanine + ATP = (R)-pantothenate + AMP + diphosphate + H(+)</text>
        <dbReference type="Rhea" id="RHEA:10912"/>
        <dbReference type="ChEBI" id="CHEBI:15378"/>
        <dbReference type="ChEBI" id="CHEBI:15980"/>
        <dbReference type="ChEBI" id="CHEBI:29032"/>
        <dbReference type="ChEBI" id="CHEBI:30616"/>
        <dbReference type="ChEBI" id="CHEBI:33019"/>
        <dbReference type="ChEBI" id="CHEBI:57966"/>
        <dbReference type="ChEBI" id="CHEBI:456215"/>
        <dbReference type="EC" id="6.3.2.1"/>
    </reaction>
</comment>
<name>T1A0L8_9ZZZZ</name>
<dbReference type="PANTHER" id="PTHR21299">
    <property type="entry name" value="CYTIDYLATE KINASE/PANTOATE-BETA-ALANINE LIGASE"/>
    <property type="match status" value="1"/>
</dbReference>
<dbReference type="UniPathway" id="UPA00028">
    <property type="reaction ID" value="UER00005"/>
</dbReference>
<evidence type="ECO:0000256" key="2">
    <source>
        <dbReference type="ARBA" id="ARBA00009256"/>
    </source>
</evidence>
<evidence type="ECO:0000256" key="4">
    <source>
        <dbReference type="ARBA" id="ARBA00022598"/>
    </source>
</evidence>
<dbReference type="CDD" id="cd00560">
    <property type="entry name" value="PanC"/>
    <property type="match status" value="1"/>
</dbReference>
<organism evidence="9">
    <name type="scientific">mine drainage metagenome</name>
    <dbReference type="NCBI Taxonomy" id="410659"/>
    <lineage>
        <taxon>unclassified sequences</taxon>
        <taxon>metagenomes</taxon>
        <taxon>ecological metagenomes</taxon>
    </lineage>
</organism>
<evidence type="ECO:0000256" key="8">
    <source>
        <dbReference type="ARBA" id="ARBA00048258"/>
    </source>
</evidence>
<evidence type="ECO:0000256" key="1">
    <source>
        <dbReference type="ARBA" id="ARBA00004990"/>
    </source>
</evidence>
<accession>T1A0L8</accession>
<dbReference type="NCBIfam" id="TIGR00125">
    <property type="entry name" value="cyt_tran_rel"/>
    <property type="match status" value="1"/>
</dbReference>
<keyword evidence="6" id="KW-0547">Nucleotide-binding</keyword>
<dbReference type="InterPro" id="IPR004821">
    <property type="entry name" value="Cyt_trans-like"/>
</dbReference>
<keyword evidence="7" id="KW-0067">ATP-binding</keyword>
<comment type="pathway">
    <text evidence="1">Cofactor biosynthesis; (R)-pantothenate biosynthesis; (R)-pantothenate from (R)-pantoate and beta-alanine: step 1/1.</text>
</comment>
<evidence type="ECO:0000256" key="3">
    <source>
        <dbReference type="ARBA" id="ARBA00012219"/>
    </source>
</evidence>
<dbReference type="InterPro" id="IPR014729">
    <property type="entry name" value="Rossmann-like_a/b/a_fold"/>
</dbReference>
<gene>
    <name evidence="9" type="ORF">B2A_12732</name>
</gene>
<comment type="similarity">
    <text evidence="2">Belongs to the pantothenate synthetase family.</text>
</comment>
<evidence type="ECO:0000256" key="5">
    <source>
        <dbReference type="ARBA" id="ARBA00022655"/>
    </source>
</evidence>
<dbReference type="Gene3D" id="3.30.1300.10">
    <property type="entry name" value="Pantoate-beta-alanine ligase, C-terminal domain"/>
    <property type="match status" value="1"/>
</dbReference>
<evidence type="ECO:0000256" key="7">
    <source>
        <dbReference type="ARBA" id="ARBA00022840"/>
    </source>
</evidence>
<sequence>MEEAVAFVPTMGNLHAGHHRLVERARTFAPRVVVSIFVNPTQFGPNEDYLRYPRTLAADLAGLASLGVDLVYVPEVADLYPLGVDQATRIEVPGLSEILCGASRPGHFAGVASVVLRLFFAIQPVVALFGEKDYQQCAVIRRLVSDLRLPVAIERVPTVRDTDGLALSSRNQYLSAEERKRAPELYRTLETLALALDAGRRDFPVLEQEALMRLERSGLVPDYVAVRAEETL</sequence>
<dbReference type="InterPro" id="IPR042176">
    <property type="entry name" value="Pantoate_ligase_C"/>
</dbReference>
<dbReference type="PANTHER" id="PTHR21299:SF1">
    <property type="entry name" value="PANTOATE--BETA-ALANINE LIGASE"/>
    <property type="match status" value="1"/>
</dbReference>
<evidence type="ECO:0000256" key="6">
    <source>
        <dbReference type="ARBA" id="ARBA00022741"/>
    </source>
</evidence>
<reference evidence="9" key="2">
    <citation type="journal article" date="2014" name="ISME J.">
        <title>Microbial stratification in low pH oxic and suboxic macroscopic growths along an acid mine drainage.</title>
        <authorList>
            <person name="Mendez-Garcia C."/>
            <person name="Mesa V."/>
            <person name="Sprenger R.R."/>
            <person name="Richter M."/>
            <person name="Diez M.S."/>
            <person name="Solano J."/>
            <person name="Bargiela R."/>
            <person name="Golyshina O.V."/>
            <person name="Manteca A."/>
            <person name="Ramos J.L."/>
            <person name="Gallego J.R."/>
            <person name="Llorente I."/>
            <person name="Martins Dos Santos V.A."/>
            <person name="Jensen O.N."/>
            <person name="Pelaez A.I."/>
            <person name="Sanchez J."/>
            <person name="Ferrer M."/>
        </authorList>
    </citation>
    <scope>NUCLEOTIDE SEQUENCE</scope>
</reference>
<dbReference type="GO" id="GO:0015940">
    <property type="term" value="P:pantothenate biosynthetic process"/>
    <property type="evidence" value="ECO:0007669"/>
    <property type="project" value="UniProtKB-UniPathway"/>
</dbReference>
<reference evidence="9" key="1">
    <citation type="submission" date="2013-08" db="EMBL/GenBank/DDBJ databases">
        <authorList>
            <person name="Mendez C."/>
            <person name="Richter M."/>
            <person name="Ferrer M."/>
            <person name="Sanchez J."/>
        </authorList>
    </citation>
    <scope>NUCLEOTIDE SEQUENCE</scope>
</reference>
<dbReference type="GO" id="GO:0005524">
    <property type="term" value="F:ATP binding"/>
    <property type="evidence" value="ECO:0007669"/>
    <property type="project" value="UniProtKB-KW"/>
</dbReference>
<keyword evidence="5" id="KW-0566">Pantothenate biosynthesis</keyword>
<dbReference type="EMBL" id="AUZZ01009180">
    <property type="protein sequence ID" value="EQD34614.1"/>
    <property type="molecule type" value="Genomic_DNA"/>
</dbReference>
<dbReference type="SUPFAM" id="SSF52374">
    <property type="entry name" value="Nucleotidylyl transferase"/>
    <property type="match status" value="1"/>
</dbReference>
<dbReference type="EC" id="6.3.2.1" evidence="3"/>
<keyword evidence="4 9" id="KW-0436">Ligase</keyword>
<dbReference type="HAMAP" id="MF_00158">
    <property type="entry name" value="PanC"/>
    <property type="match status" value="1"/>
</dbReference>
<dbReference type="AlphaFoldDB" id="T1A0L8"/>
<dbReference type="Pfam" id="PF02569">
    <property type="entry name" value="Pantoate_ligase"/>
    <property type="match status" value="1"/>
</dbReference>
<dbReference type="InterPro" id="IPR003721">
    <property type="entry name" value="Pantoate_ligase"/>
</dbReference>
<comment type="caution">
    <text evidence="9">The sequence shown here is derived from an EMBL/GenBank/DDBJ whole genome shotgun (WGS) entry which is preliminary data.</text>
</comment>
<proteinExistence type="inferred from homology"/>